<proteinExistence type="predicted"/>
<dbReference type="RefSeq" id="WP_258813278.1">
    <property type="nucleotide sequence ID" value="NZ_JANUGU010000007.1"/>
</dbReference>
<dbReference type="Pfam" id="PF00497">
    <property type="entry name" value="SBP_bac_3"/>
    <property type="match status" value="1"/>
</dbReference>
<dbReference type="EMBL" id="JANUGU010000007">
    <property type="protein sequence ID" value="MCS0660087.1"/>
    <property type="molecule type" value="Genomic_DNA"/>
</dbReference>
<evidence type="ECO:0000313" key="4">
    <source>
        <dbReference type="Proteomes" id="UP001204621"/>
    </source>
</evidence>
<accession>A0ABT2D1I9</accession>
<sequence>MRPLASLLLAAGCLLGVPALADPTVTLCFERQEVLPWRTLDGHGLDFELLGEAARRTGVRFEYRAMPWKRCLAQLAANEVDGAFAASFSQERTALGAYPGGDKADPARRLHMDRYVLVRRKGSAIDWDGHEFRHVEGRIGVQLGYSVAAFLRARQLPVDEGSQKADELAQKLLAGRLEAAAFGGGDAVRLLRGPLGQQLEVLPEPLVEQAYYLMLSHGFAAANPKLAERIWDAIGAARASPAHARRERSAVQSERR</sequence>
<dbReference type="InterPro" id="IPR001638">
    <property type="entry name" value="Solute-binding_3/MltF_N"/>
</dbReference>
<feature type="domain" description="Solute-binding protein family 3/N-terminal" evidence="2">
    <location>
        <begin position="24"/>
        <end position="251"/>
    </location>
</feature>
<organism evidence="3 4">
    <name type="scientific">Massilia terrae</name>
    <dbReference type="NCBI Taxonomy" id="1811224"/>
    <lineage>
        <taxon>Bacteria</taxon>
        <taxon>Pseudomonadati</taxon>
        <taxon>Pseudomonadota</taxon>
        <taxon>Betaproteobacteria</taxon>
        <taxon>Burkholderiales</taxon>
        <taxon>Oxalobacteraceae</taxon>
        <taxon>Telluria group</taxon>
        <taxon>Massilia</taxon>
    </lineage>
</organism>
<protein>
    <submittedName>
        <fullName evidence="3">Transporter substrate-binding domain-containing protein</fullName>
    </submittedName>
</protein>
<dbReference type="SMART" id="SM00062">
    <property type="entry name" value="PBPb"/>
    <property type="match status" value="1"/>
</dbReference>
<evidence type="ECO:0000259" key="2">
    <source>
        <dbReference type="SMART" id="SM00062"/>
    </source>
</evidence>
<dbReference type="Gene3D" id="3.40.190.10">
    <property type="entry name" value="Periplasmic binding protein-like II"/>
    <property type="match status" value="2"/>
</dbReference>
<dbReference type="SUPFAM" id="SSF53850">
    <property type="entry name" value="Periplasmic binding protein-like II"/>
    <property type="match status" value="1"/>
</dbReference>
<evidence type="ECO:0000256" key="1">
    <source>
        <dbReference type="SAM" id="SignalP"/>
    </source>
</evidence>
<reference evidence="3 4" key="1">
    <citation type="submission" date="2022-08" db="EMBL/GenBank/DDBJ databases">
        <title>Reclassification of Massilia species as members of the genera Telluria, Duganella, Pseudoduganella, Mokoshia gen. nov. and Zemynaea gen. nov. using orthogonal and non-orthogonal genome-based approaches.</title>
        <authorList>
            <person name="Bowman J.P."/>
        </authorList>
    </citation>
    <scope>NUCLEOTIDE SEQUENCE [LARGE SCALE GENOMIC DNA]</scope>
    <source>
        <strain evidence="3 4">JCM 31606</strain>
    </source>
</reference>
<keyword evidence="4" id="KW-1185">Reference proteome</keyword>
<evidence type="ECO:0000313" key="3">
    <source>
        <dbReference type="EMBL" id="MCS0660087.1"/>
    </source>
</evidence>
<name>A0ABT2D1I9_9BURK</name>
<gene>
    <name evidence="3" type="ORF">NX778_18605</name>
</gene>
<feature type="chain" id="PRO_5045406078" evidence="1">
    <location>
        <begin position="22"/>
        <end position="256"/>
    </location>
</feature>
<comment type="caution">
    <text evidence="3">The sequence shown here is derived from an EMBL/GenBank/DDBJ whole genome shotgun (WGS) entry which is preliminary data.</text>
</comment>
<feature type="signal peptide" evidence="1">
    <location>
        <begin position="1"/>
        <end position="21"/>
    </location>
</feature>
<dbReference type="Proteomes" id="UP001204621">
    <property type="component" value="Unassembled WGS sequence"/>
</dbReference>
<keyword evidence="1" id="KW-0732">Signal</keyword>